<sequence>MSDQGRLTDSSSSSVNTSNSTSAEERETAAQTAAAAARAAAAPPSNSARNARNAAARASREASRLTIELQEQRAERERATAALLRERERREERERNQREQREREERRQPVAEPVYISYVTGSAAGTGRWEGRVNLDLERQSLPRNHTRTTADILGVSPPAADRIQATLPERIAANDVQARERSLTVERSARRDSERERVREQQEQAARRMASTTGGRRAGKKDLLASSAAVVKEGGRKMGGSASGGEGNPARVTLRQLWNLSQSSVKSNTAVANNSTSNNNTSGTQQAPSTTAAGGGGTQQQRWTEEQLFKGIIVDYLSHAHYPGTVGVLLGVGRPPASAERGDDEHVAVDAAHTVTRTANGTTETGAAAAGKAEEEDVHMLSASTTMNTLDSSGSFPAFPSHSSLLGTSSRAMATASTTTTTTTTNGNGIGNGSANDGKSSRGRFDVRVFVKQIEWRKEIRELIISGRISDATTLIRKHFPAVLDTSKDTYKARAGSGRARSTETSGAGVLGSDEDEDMEHDDHTAAASDRYAIHDHDEDDSEEDDDDEEDDEDDMDSEANDAYPIGGGYVFGRTPIPTPFPGPTSSSMSMAVATPRQRLLPSSGNGFAGASVSVLPTPATNSTNNNTGSSSRVTTESRQPRYGAGGFPIPVAAPGGATNANAARGGAGSRFGMMTASGSSGGAGASGRSNGLAAAGSASSLGGGSSGDVQWTVHSRTASTMTTAGMQSGTMLPSSSSGMTSTSHSSDPHHLMTGLRIPAFPYARTYDRPTLLALNLDIQEFVEGLRVLQQQVPSSPSEAVSLAGSIYDEATSNGAGKSTNGGGTTIEVVTGATRSPRTTTNEHDQPMTSRPSTPNATASLSGTATRKAARDAAILACLSHAARLDSATQHLRPRESRRYAQQVQDVCGLLAYNDMEASPLAGYLEQERRVGLADMVEGCIMASTGYSAQSVLESLWQQDAYLWHPEHGHLALNDVSFSETDGKEGEDGKRMRELALVSPPFASIYWITKVLRACRKRYLAPPCPAKMNMANIRPLPSDTREIPSFRPPTTF</sequence>
<comment type="caution">
    <text evidence="1">The sequence shown here is derived from an EMBL/GenBank/DDBJ whole genome shotgun (WGS) entry which is preliminary data.</text>
</comment>
<keyword evidence="2" id="KW-1185">Reference proteome</keyword>
<evidence type="ECO:0000313" key="1">
    <source>
        <dbReference type="EMBL" id="KAJ9094680.1"/>
    </source>
</evidence>
<accession>A0ACC2V6Z4</accession>
<organism evidence="1 2">
    <name type="scientific">Naganishia friedmannii</name>
    <dbReference type="NCBI Taxonomy" id="89922"/>
    <lineage>
        <taxon>Eukaryota</taxon>
        <taxon>Fungi</taxon>
        <taxon>Dikarya</taxon>
        <taxon>Basidiomycota</taxon>
        <taxon>Agaricomycotina</taxon>
        <taxon>Tremellomycetes</taxon>
        <taxon>Filobasidiales</taxon>
        <taxon>Filobasidiaceae</taxon>
        <taxon>Naganishia</taxon>
    </lineage>
</organism>
<dbReference type="EMBL" id="JASBWT010000024">
    <property type="protein sequence ID" value="KAJ9094680.1"/>
    <property type="molecule type" value="Genomic_DNA"/>
</dbReference>
<evidence type="ECO:0000313" key="2">
    <source>
        <dbReference type="Proteomes" id="UP001227268"/>
    </source>
</evidence>
<reference evidence="1" key="1">
    <citation type="submission" date="2023-04" db="EMBL/GenBank/DDBJ databases">
        <title>Draft Genome sequencing of Naganishia species isolated from polar environments using Oxford Nanopore Technology.</title>
        <authorList>
            <person name="Leo P."/>
            <person name="Venkateswaran K."/>
        </authorList>
    </citation>
    <scope>NUCLEOTIDE SEQUENCE</scope>
    <source>
        <strain evidence="1">MNA-CCFEE 5423</strain>
    </source>
</reference>
<proteinExistence type="predicted"/>
<name>A0ACC2V6Z4_9TREE</name>
<gene>
    <name evidence="1" type="ORF">QFC21_005837</name>
</gene>
<protein>
    <submittedName>
        <fullName evidence="1">Uncharacterized protein</fullName>
    </submittedName>
</protein>
<dbReference type="Proteomes" id="UP001227268">
    <property type="component" value="Unassembled WGS sequence"/>
</dbReference>